<evidence type="ECO:0000256" key="7">
    <source>
        <dbReference type="ARBA" id="ARBA00023004"/>
    </source>
</evidence>
<dbReference type="PRINTS" id="PR00363">
    <property type="entry name" value="CYTOCHROMEB5"/>
</dbReference>
<evidence type="ECO:0000256" key="10">
    <source>
        <dbReference type="ARBA" id="ARBA00038168"/>
    </source>
</evidence>
<gene>
    <name evidence="14" type="ORF">HannXRQ_Chr07g0206391</name>
    <name evidence="13" type="ORF">HanXRQr2_Chr07g0317111</name>
</gene>
<dbReference type="PROSITE" id="PS00191">
    <property type="entry name" value="CYTOCHROME_B5_1"/>
    <property type="match status" value="1"/>
</dbReference>
<dbReference type="PANTHER" id="PTHR19359">
    <property type="entry name" value="CYTOCHROME B5"/>
    <property type="match status" value="1"/>
</dbReference>
<dbReference type="PROSITE" id="PS50255">
    <property type="entry name" value="CYTOCHROME_B5_2"/>
    <property type="match status" value="1"/>
</dbReference>
<dbReference type="Gramene" id="mRNA:HanXRQr2_Chr07g0317111">
    <property type="protein sequence ID" value="mRNA:HanXRQr2_Chr07g0317111"/>
    <property type="gene ID" value="HanXRQr2_Chr07g0317111"/>
</dbReference>
<feature type="transmembrane region" description="Helical" evidence="11">
    <location>
        <begin position="110"/>
        <end position="127"/>
    </location>
</feature>
<evidence type="ECO:0000256" key="8">
    <source>
        <dbReference type="ARBA" id="ARBA00023136"/>
    </source>
</evidence>
<dbReference type="AlphaFoldDB" id="A0A251UE70"/>
<evidence type="ECO:0000256" key="1">
    <source>
        <dbReference type="ARBA" id="ARBA00004131"/>
    </source>
</evidence>
<evidence type="ECO:0000313" key="15">
    <source>
        <dbReference type="Proteomes" id="UP000215914"/>
    </source>
</evidence>
<dbReference type="EMBL" id="MNCJ02000322">
    <property type="protein sequence ID" value="KAF5800540.1"/>
    <property type="molecule type" value="Genomic_DNA"/>
</dbReference>
<dbReference type="GO" id="GO:0046872">
    <property type="term" value="F:metal ion binding"/>
    <property type="evidence" value="ECO:0007669"/>
    <property type="project" value="UniProtKB-UniRule"/>
</dbReference>
<evidence type="ECO:0000256" key="2">
    <source>
        <dbReference type="ARBA" id="ARBA00022617"/>
    </source>
</evidence>
<evidence type="ECO:0000256" key="6">
    <source>
        <dbReference type="ARBA" id="ARBA00022848"/>
    </source>
</evidence>
<dbReference type="GO" id="GO:0005789">
    <property type="term" value="C:endoplasmic reticulum membrane"/>
    <property type="evidence" value="ECO:0007669"/>
    <property type="project" value="UniProtKB-SubCell"/>
</dbReference>
<reference evidence="13" key="3">
    <citation type="submission" date="2020-06" db="EMBL/GenBank/DDBJ databases">
        <title>Helianthus annuus Genome sequencing and assembly Release 2.</title>
        <authorList>
            <person name="Gouzy J."/>
            <person name="Langlade N."/>
            <person name="Munos S."/>
        </authorList>
    </citation>
    <scope>NUCLEOTIDE SEQUENCE</scope>
    <source>
        <tissue evidence="13">Leaves</tissue>
    </source>
</reference>
<evidence type="ECO:0000256" key="3">
    <source>
        <dbReference type="ARBA" id="ARBA00022692"/>
    </source>
</evidence>
<keyword evidence="7 11" id="KW-0408">Iron</keyword>
<dbReference type="Pfam" id="PF00173">
    <property type="entry name" value="Cyt-b5"/>
    <property type="match status" value="1"/>
</dbReference>
<proteinExistence type="inferred from homology"/>
<reference evidence="14" key="2">
    <citation type="submission" date="2017-02" db="EMBL/GenBank/DDBJ databases">
        <title>Sunflower complete genome.</title>
        <authorList>
            <person name="Langlade N."/>
            <person name="Munos S."/>
        </authorList>
    </citation>
    <scope>NUCLEOTIDE SEQUENCE [LARGE SCALE GENOMIC DNA]</scope>
    <source>
        <tissue evidence="14">Leaves</tissue>
    </source>
</reference>
<comment type="subcellular location">
    <subcellularLocation>
        <location evidence="1">Endoplasmic reticulum membrane</location>
        <topology evidence="1">Single-pass membrane protein</topology>
        <orientation evidence="1">Cytoplasmic side</orientation>
    </subcellularLocation>
    <subcellularLocation>
        <location evidence="9">Microsome membrane</location>
        <topology evidence="9">Single-pass membrane protein</topology>
        <orientation evidence="9">Cytoplasmic side</orientation>
    </subcellularLocation>
</comment>
<dbReference type="OrthoDB" id="260519at2759"/>
<feature type="domain" description="Cytochrome b5 heme-binding" evidence="12">
    <location>
        <begin position="3"/>
        <end position="79"/>
    </location>
</feature>
<dbReference type="FunFam" id="3.10.120.10:FF:000002">
    <property type="entry name" value="Cytochrome b5 type B"/>
    <property type="match status" value="1"/>
</dbReference>
<dbReference type="Gene3D" id="3.10.120.10">
    <property type="entry name" value="Cytochrome b5-like heme/steroid binding domain"/>
    <property type="match status" value="1"/>
</dbReference>
<keyword evidence="4 11" id="KW-0479">Metal-binding</keyword>
<dbReference type="InterPro" id="IPR018506">
    <property type="entry name" value="Cyt_B5_heme-BS"/>
</dbReference>
<evidence type="ECO:0000256" key="5">
    <source>
        <dbReference type="ARBA" id="ARBA00022824"/>
    </source>
</evidence>
<keyword evidence="3 11" id="KW-0812">Transmembrane</keyword>
<accession>A0A251UE70</accession>
<reference evidence="13 15" key="1">
    <citation type="journal article" date="2017" name="Nature">
        <title>The sunflower genome provides insights into oil metabolism, flowering and Asterid evolution.</title>
        <authorList>
            <person name="Badouin H."/>
            <person name="Gouzy J."/>
            <person name="Grassa C.J."/>
            <person name="Murat F."/>
            <person name="Staton S.E."/>
            <person name="Cottret L."/>
            <person name="Lelandais-Briere C."/>
            <person name="Owens G.L."/>
            <person name="Carrere S."/>
            <person name="Mayjonade B."/>
            <person name="Legrand L."/>
            <person name="Gill N."/>
            <person name="Kane N.C."/>
            <person name="Bowers J.E."/>
            <person name="Hubner S."/>
            <person name="Bellec A."/>
            <person name="Berard A."/>
            <person name="Berges H."/>
            <person name="Blanchet N."/>
            <person name="Boniface M.C."/>
            <person name="Brunel D."/>
            <person name="Catrice O."/>
            <person name="Chaidir N."/>
            <person name="Claudel C."/>
            <person name="Donnadieu C."/>
            <person name="Faraut T."/>
            <person name="Fievet G."/>
            <person name="Helmstetter N."/>
            <person name="King M."/>
            <person name="Knapp S.J."/>
            <person name="Lai Z."/>
            <person name="Le Paslier M.C."/>
            <person name="Lippi Y."/>
            <person name="Lorenzon L."/>
            <person name="Mandel J.R."/>
            <person name="Marage G."/>
            <person name="Marchand G."/>
            <person name="Marquand E."/>
            <person name="Bret-Mestries E."/>
            <person name="Morien E."/>
            <person name="Nambeesan S."/>
            <person name="Nguyen T."/>
            <person name="Pegot-Espagnet P."/>
            <person name="Pouilly N."/>
            <person name="Raftis F."/>
            <person name="Sallet E."/>
            <person name="Schiex T."/>
            <person name="Thomas J."/>
            <person name="Vandecasteele C."/>
            <person name="Vares D."/>
            <person name="Vear F."/>
            <person name="Vautrin S."/>
            <person name="Crespi M."/>
            <person name="Mangin B."/>
            <person name="Burke J.M."/>
            <person name="Salse J."/>
            <person name="Munos S."/>
            <person name="Vincourt P."/>
            <person name="Rieseberg L.H."/>
            <person name="Langlade N.B."/>
        </authorList>
    </citation>
    <scope>NUCLEOTIDE SEQUENCE [LARGE SCALE GENOMIC DNA]</scope>
    <source>
        <strain evidence="15">cv. SF193</strain>
        <tissue evidence="13">Leaves</tissue>
    </source>
</reference>
<dbReference type="GO" id="GO:0020037">
    <property type="term" value="F:heme binding"/>
    <property type="evidence" value="ECO:0000318"/>
    <property type="project" value="GO_Central"/>
</dbReference>
<evidence type="ECO:0000256" key="9">
    <source>
        <dbReference type="ARBA" id="ARBA00037877"/>
    </source>
</evidence>
<keyword evidence="15" id="KW-1185">Reference proteome</keyword>
<dbReference type="GO" id="GO:0016020">
    <property type="term" value="C:membrane"/>
    <property type="evidence" value="ECO:0000318"/>
    <property type="project" value="GO_Central"/>
</dbReference>
<evidence type="ECO:0000259" key="12">
    <source>
        <dbReference type="PROSITE" id="PS50255"/>
    </source>
</evidence>
<dbReference type="InterPro" id="IPR001199">
    <property type="entry name" value="Cyt_B5-like_heme/steroid-bd"/>
</dbReference>
<dbReference type="Proteomes" id="UP000215914">
    <property type="component" value="Chromosome 7"/>
</dbReference>
<keyword evidence="6" id="KW-0492">Microsome</keyword>
<dbReference type="STRING" id="4232.A0A251UE70"/>
<name>A0A251UE70_HELAN</name>
<protein>
    <submittedName>
        <fullName evidence="13 14">Cytochrome b5-like heme/steroid binding domain-containing protein</fullName>
    </submittedName>
</protein>
<dbReference type="PANTHER" id="PTHR19359:SF135">
    <property type="entry name" value="CYTOCHROME B5 ISOFORM E"/>
    <property type="match status" value="1"/>
</dbReference>
<keyword evidence="11" id="KW-1133">Transmembrane helix</keyword>
<dbReference type="InterPro" id="IPR036400">
    <property type="entry name" value="Cyt_B5-like_heme/steroid_sf"/>
</dbReference>
<sequence>MTNKTFVSDQVFKHNQTQDCWLIIQGKVYDVTPFMEDHPGGSEVLLASTGKDATDDFEDIGHSDDAKAMMDKYYIGDLEKSYKIAPIHYAPPAAPTASADDKTSESIIKILQFLAPLFIFALAFAYAKN</sequence>
<dbReference type="InterPro" id="IPR050668">
    <property type="entry name" value="Cytochrome_b5"/>
</dbReference>
<keyword evidence="2 11" id="KW-0349">Heme</keyword>
<keyword evidence="8 11" id="KW-0472">Membrane</keyword>
<evidence type="ECO:0000313" key="13">
    <source>
        <dbReference type="EMBL" id="KAF5800540.1"/>
    </source>
</evidence>
<organism evidence="14 15">
    <name type="scientific">Helianthus annuus</name>
    <name type="common">Common sunflower</name>
    <dbReference type="NCBI Taxonomy" id="4232"/>
    <lineage>
        <taxon>Eukaryota</taxon>
        <taxon>Viridiplantae</taxon>
        <taxon>Streptophyta</taxon>
        <taxon>Embryophyta</taxon>
        <taxon>Tracheophyta</taxon>
        <taxon>Spermatophyta</taxon>
        <taxon>Magnoliopsida</taxon>
        <taxon>eudicotyledons</taxon>
        <taxon>Gunneridae</taxon>
        <taxon>Pentapetalae</taxon>
        <taxon>asterids</taxon>
        <taxon>campanulids</taxon>
        <taxon>Asterales</taxon>
        <taxon>Asteraceae</taxon>
        <taxon>Asteroideae</taxon>
        <taxon>Heliantheae alliance</taxon>
        <taxon>Heliantheae</taxon>
        <taxon>Helianthus</taxon>
    </lineage>
</organism>
<keyword evidence="5" id="KW-0256">Endoplasmic reticulum</keyword>
<evidence type="ECO:0000256" key="11">
    <source>
        <dbReference type="RuleBase" id="RU362121"/>
    </source>
</evidence>
<evidence type="ECO:0000313" key="14">
    <source>
        <dbReference type="EMBL" id="OTG21645.1"/>
    </source>
</evidence>
<dbReference type="EMBL" id="CM007896">
    <property type="protein sequence ID" value="OTG21645.1"/>
    <property type="molecule type" value="Genomic_DNA"/>
</dbReference>
<dbReference type="SMART" id="SM01117">
    <property type="entry name" value="Cyt-b5"/>
    <property type="match status" value="1"/>
</dbReference>
<dbReference type="InParanoid" id="A0A251UE70"/>
<dbReference type="SUPFAM" id="SSF55856">
    <property type="entry name" value="Cytochrome b5-like heme/steroid binding domain"/>
    <property type="match status" value="1"/>
</dbReference>
<comment type="similarity">
    <text evidence="10 11">Belongs to the cytochrome b5 family.</text>
</comment>
<evidence type="ECO:0000256" key="4">
    <source>
        <dbReference type="ARBA" id="ARBA00022723"/>
    </source>
</evidence>